<comment type="caution">
    <text evidence="2">The sequence shown here is derived from an EMBL/GenBank/DDBJ whole genome shotgun (WGS) entry which is preliminary data.</text>
</comment>
<evidence type="ECO:0000256" key="1">
    <source>
        <dbReference type="SAM" id="Phobius"/>
    </source>
</evidence>
<reference evidence="2 3" key="1">
    <citation type="submission" date="2017-10" db="EMBL/GenBank/DDBJ databases">
        <authorList>
            <person name="Banno H."/>
            <person name="Chua N.-H."/>
        </authorList>
    </citation>
    <scope>NUCLEOTIDE SEQUENCE [LARGE SCALE GENOMIC DNA]</scope>
    <source>
        <strain evidence="2 3">SCPM-O-B-7607</strain>
    </source>
</reference>
<organism evidence="2 3">
    <name type="scientific">Yersinia bercovieri</name>
    <dbReference type="NCBI Taxonomy" id="634"/>
    <lineage>
        <taxon>Bacteria</taxon>
        <taxon>Pseudomonadati</taxon>
        <taxon>Pseudomonadota</taxon>
        <taxon>Gammaproteobacteria</taxon>
        <taxon>Enterobacterales</taxon>
        <taxon>Yersiniaceae</taxon>
        <taxon>Yersinia</taxon>
    </lineage>
</organism>
<name>A0A2G4U699_YERBE</name>
<keyword evidence="1" id="KW-0472">Membrane</keyword>
<proteinExistence type="predicted"/>
<keyword evidence="1" id="KW-1133">Transmembrane helix</keyword>
<feature type="transmembrane region" description="Helical" evidence="1">
    <location>
        <begin position="7"/>
        <end position="31"/>
    </location>
</feature>
<accession>A0A2G4U699</accession>
<keyword evidence="1" id="KW-0812">Transmembrane</keyword>
<dbReference type="Proteomes" id="UP000229378">
    <property type="component" value="Unassembled WGS sequence"/>
</dbReference>
<dbReference type="AlphaFoldDB" id="A0A2G4U699"/>
<feature type="transmembrane region" description="Helical" evidence="1">
    <location>
        <begin position="37"/>
        <end position="57"/>
    </location>
</feature>
<evidence type="ECO:0000313" key="2">
    <source>
        <dbReference type="EMBL" id="PHZ28827.1"/>
    </source>
</evidence>
<sequence length="91" mass="9675">MIIVIDLIIIIICWGYVSTSYGGRAGGFITIQFGTVWFSLVIGSVVKASVFTLPPMLQPPKGLQARNPLGTPALAHVSLACFAGSLNHRFG</sequence>
<gene>
    <name evidence="2" type="ORF">CS533_02185</name>
</gene>
<protein>
    <submittedName>
        <fullName evidence="2">Uncharacterized protein</fullName>
    </submittedName>
</protein>
<evidence type="ECO:0000313" key="3">
    <source>
        <dbReference type="Proteomes" id="UP000229378"/>
    </source>
</evidence>
<dbReference type="EMBL" id="PEHN01000002">
    <property type="protein sequence ID" value="PHZ28827.1"/>
    <property type="molecule type" value="Genomic_DNA"/>
</dbReference>